<keyword evidence="5 8" id="KW-0175">Coiled coil</keyword>
<evidence type="ECO:0000256" key="8">
    <source>
        <dbReference type="SAM" id="Coils"/>
    </source>
</evidence>
<keyword evidence="3" id="KW-0677">Repeat</keyword>
<dbReference type="Proteomes" id="UP001158576">
    <property type="component" value="Chromosome 1"/>
</dbReference>
<proteinExistence type="inferred from homology"/>
<organism evidence="11 12">
    <name type="scientific">Oikopleura dioica</name>
    <name type="common">Tunicate</name>
    <dbReference type="NCBI Taxonomy" id="34765"/>
    <lineage>
        <taxon>Eukaryota</taxon>
        <taxon>Metazoa</taxon>
        <taxon>Chordata</taxon>
        <taxon>Tunicata</taxon>
        <taxon>Appendicularia</taxon>
        <taxon>Copelata</taxon>
        <taxon>Oikopleuridae</taxon>
        <taxon>Oikopleura</taxon>
    </lineage>
</organism>
<keyword evidence="4" id="KW-0770">Synapse</keyword>
<dbReference type="SUPFAM" id="SSF58038">
    <property type="entry name" value="SNARE fusion complex"/>
    <property type="match status" value="2"/>
</dbReference>
<dbReference type="PROSITE" id="PS50192">
    <property type="entry name" value="T_SNARE"/>
    <property type="match status" value="2"/>
</dbReference>
<dbReference type="PANTHER" id="PTHR19305">
    <property type="entry name" value="SYNAPTOSOMAL ASSOCIATED PROTEIN"/>
    <property type="match status" value="1"/>
</dbReference>
<keyword evidence="2" id="KW-0771">Synaptosome</keyword>
<comment type="subcellular location">
    <subcellularLocation>
        <location evidence="6">Synapse</location>
        <location evidence="6">Synaptosome</location>
    </subcellularLocation>
</comment>
<accession>A0ABN7SZU8</accession>
<protein>
    <recommendedName>
        <fullName evidence="7">Synaptosomal-associated protein</fullName>
    </recommendedName>
</protein>
<evidence type="ECO:0000256" key="7">
    <source>
        <dbReference type="RuleBase" id="RU003496"/>
    </source>
</evidence>
<evidence type="ECO:0000256" key="1">
    <source>
        <dbReference type="ARBA" id="ARBA00009480"/>
    </source>
</evidence>
<keyword evidence="12" id="KW-1185">Reference proteome</keyword>
<dbReference type="Gene3D" id="1.20.5.110">
    <property type="match status" value="2"/>
</dbReference>
<dbReference type="CDD" id="cd15889">
    <property type="entry name" value="SNARE_SNAP25N_23N"/>
    <property type="match status" value="1"/>
</dbReference>
<gene>
    <name evidence="11" type="ORF">OKIOD_LOCUS11947</name>
</gene>
<feature type="domain" description="T-SNARE coiled-coil homology" evidence="10">
    <location>
        <begin position="139"/>
        <end position="201"/>
    </location>
</feature>
<evidence type="ECO:0000313" key="12">
    <source>
        <dbReference type="Proteomes" id="UP001158576"/>
    </source>
</evidence>
<evidence type="ECO:0000256" key="6">
    <source>
        <dbReference type="ARBA" id="ARBA00034102"/>
    </source>
</evidence>
<evidence type="ECO:0000256" key="4">
    <source>
        <dbReference type="ARBA" id="ARBA00023018"/>
    </source>
</evidence>
<dbReference type="Pfam" id="PF00835">
    <property type="entry name" value="SNAP-25"/>
    <property type="match status" value="1"/>
</dbReference>
<sequence length="205" mass="23046">MDQQAMNDRANKATNESVDATRRMRTMMEDAADAGVNTLVMLDEQGEQLNRIEEGMDQINNDMKKAEEQLTNLEKCCGCCICPWRKAVNFESSEKYKKTWNGGKSGKESSPVTEQPNKNNSEGLANPGNTISVKRYYNDEREDEMEQNLNHVGALIGNLKNMAIDMGGELEKQNEQIGRITGKAEMNHGRIDGANERANKILEQR</sequence>
<dbReference type="EMBL" id="OU015566">
    <property type="protein sequence ID" value="CAG5107161.1"/>
    <property type="molecule type" value="Genomic_DNA"/>
</dbReference>
<evidence type="ECO:0000256" key="3">
    <source>
        <dbReference type="ARBA" id="ARBA00022737"/>
    </source>
</evidence>
<evidence type="ECO:0000259" key="10">
    <source>
        <dbReference type="PROSITE" id="PS50192"/>
    </source>
</evidence>
<reference evidence="11 12" key="1">
    <citation type="submission" date="2021-04" db="EMBL/GenBank/DDBJ databases">
        <authorList>
            <person name="Bliznina A."/>
        </authorList>
    </citation>
    <scope>NUCLEOTIDE SEQUENCE [LARGE SCALE GENOMIC DNA]</scope>
</reference>
<feature type="coiled-coil region" evidence="8">
    <location>
        <begin position="42"/>
        <end position="76"/>
    </location>
</feature>
<feature type="domain" description="T-SNARE coiled-coil homology" evidence="10">
    <location>
        <begin position="11"/>
        <end position="73"/>
    </location>
</feature>
<comment type="similarity">
    <text evidence="1 7">Belongs to the SNAP-25 family.</text>
</comment>
<evidence type="ECO:0000256" key="9">
    <source>
        <dbReference type="SAM" id="MobiDB-lite"/>
    </source>
</evidence>
<name>A0ABN7SZU8_OIKDI</name>
<evidence type="ECO:0000313" key="11">
    <source>
        <dbReference type="EMBL" id="CAG5107161.1"/>
    </source>
</evidence>
<dbReference type="SMART" id="SM00397">
    <property type="entry name" value="t_SNARE"/>
    <property type="match status" value="2"/>
</dbReference>
<feature type="compositionally biased region" description="Polar residues" evidence="9">
    <location>
        <begin position="108"/>
        <end position="131"/>
    </location>
</feature>
<evidence type="ECO:0000256" key="2">
    <source>
        <dbReference type="ARBA" id="ARBA00022599"/>
    </source>
</evidence>
<evidence type="ECO:0000256" key="5">
    <source>
        <dbReference type="ARBA" id="ARBA00023054"/>
    </source>
</evidence>
<feature type="region of interest" description="Disordered" evidence="9">
    <location>
        <begin position="97"/>
        <end position="131"/>
    </location>
</feature>
<dbReference type="PANTHER" id="PTHR19305:SF14">
    <property type="entry name" value="SYNAPTOSOMAL-ASSOCIATED PROTEIN-RELATED"/>
    <property type="match status" value="1"/>
</dbReference>
<dbReference type="InterPro" id="IPR000928">
    <property type="entry name" value="SNAP-25_dom"/>
</dbReference>
<dbReference type="InterPro" id="IPR000727">
    <property type="entry name" value="T_SNARE_dom"/>
</dbReference>